<dbReference type="PROSITE" id="PS51294">
    <property type="entry name" value="HTH_MYB"/>
    <property type="match status" value="1"/>
</dbReference>
<dbReference type="PANTHER" id="PTHR31499">
    <property type="entry name" value="MYB FAMILY TRANSCRIPTION FACTOR PHL11"/>
    <property type="match status" value="1"/>
</dbReference>
<accession>A0ABP0UTN7</accession>
<reference evidence="6" key="1">
    <citation type="submission" date="2024-02" db="EMBL/GenBank/DDBJ databases">
        <authorList>
            <consortium name="ELIXIR-Norway"/>
            <consortium name="Elixir Norway"/>
        </authorList>
    </citation>
    <scope>NUCLEOTIDE SEQUENCE</scope>
</reference>
<organism evidence="6 7">
    <name type="scientific">Sphagnum troendelagicum</name>
    <dbReference type="NCBI Taxonomy" id="128251"/>
    <lineage>
        <taxon>Eukaryota</taxon>
        <taxon>Viridiplantae</taxon>
        <taxon>Streptophyta</taxon>
        <taxon>Embryophyta</taxon>
        <taxon>Bryophyta</taxon>
        <taxon>Sphagnophytina</taxon>
        <taxon>Sphagnopsida</taxon>
        <taxon>Sphagnales</taxon>
        <taxon>Sphagnaceae</taxon>
        <taxon>Sphagnum</taxon>
    </lineage>
</organism>
<dbReference type="InterPro" id="IPR025756">
    <property type="entry name" value="Myb_CC_LHEQLE"/>
</dbReference>
<evidence type="ECO:0000256" key="1">
    <source>
        <dbReference type="ARBA" id="ARBA00023015"/>
    </source>
</evidence>
<dbReference type="Gene3D" id="1.10.10.60">
    <property type="entry name" value="Homeodomain-like"/>
    <property type="match status" value="1"/>
</dbReference>
<feature type="region of interest" description="Disordered" evidence="4">
    <location>
        <begin position="127"/>
        <end position="282"/>
    </location>
</feature>
<feature type="compositionally biased region" description="Polar residues" evidence="4">
    <location>
        <begin position="87"/>
        <end position="108"/>
    </location>
</feature>
<feature type="compositionally biased region" description="Low complexity" evidence="4">
    <location>
        <begin position="150"/>
        <end position="169"/>
    </location>
</feature>
<feature type="region of interest" description="Disordered" evidence="4">
    <location>
        <begin position="679"/>
        <end position="699"/>
    </location>
</feature>
<dbReference type="Proteomes" id="UP001497512">
    <property type="component" value="Chromosome 6"/>
</dbReference>
<feature type="compositionally biased region" description="Basic and acidic residues" evidence="4">
    <location>
        <begin position="244"/>
        <end position="255"/>
    </location>
</feature>
<proteinExistence type="predicted"/>
<keyword evidence="3" id="KW-0539">Nucleus</keyword>
<feature type="region of interest" description="Disordered" evidence="4">
    <location>
        <begin position="328"/>
        <end position="369"/>
    </location>
</feature>
<sequence length="699" mass="74526">MLMEGGQQLPQVPNSSHAATPAVVTMPTPQLPYPQPNMAKAQGGVRTGLPWAVEGGSSSSSSASMQQRRGYYEPPPPHVGMPGISAMPSQYQYASQGPDTESSSPHVLQQQQFATLPSYQSLPHWGPGVQWPNRHQHPDGHLHPLPHPYPQQGADQWQASSQQLPPSASDVHQPPQQPLVRGSSGSHHPGAQLEKPSGGAGSYALQHTGRESHQAFRDVNLGPAAQSGPVTLSPSPTSLAIAPKTEDRDDADLGDHLQVLLDSPDGDGTDSSQMGDQSMNEGFGTGAEWLKWTELDPEEETIANCWTELIDVESGEEQTLFQTTRFEPLAPSTLKLKDQPTDQQPSGPAGGQHPESPGPSSATATAAAAVKTRLRWTPELHEKFVTAVGQLGGADRATPKAVLRVMGVQGITIYHVKSHLQKYRLAKYMPEISEGMLTGSVALVCDNRSHQITQALQMQMEVQKRLHEQLEIQRELQLRIEAQGKSLQKMIEQQAKVGGVVLGYSSEPHEPSPSAIVPATEGPETPGPLSKISISGSKGSLPASIMESAISATDGAPLPIHIIDQPDSNQSLLSAPKAVSEEQPPPVLIALNVEPSSKRARTDIEPQVSDSREVPVSVASDAQRYGASAAEDNVQQAAVLEMSPDMVKQHLTCPAAEAWAAAEGQHTCSFVQCSPQQAHTACAQPQPGSITQKPVRASG</sequence>
<name>A0ABP0UTN7_9BRYO</name>
<dbReference type="SUPFAM" id="SSF46689">
    <property type="entry name" value="Homeodomain-like"/>
    <property type="match status" value="1"/>
</dbReference>
<evidence type="ECO:0000259" key="5">
    <source>
        <dbReference type="PROSITE" id="PS51294"/>
    </source>
</evidence>
<feature type="compositionally biased region" description="Polar residues" evidence="4">
    <location>
        <begin position="228"/>
        <end position="238"/>
    </location>
</feature>
<dbReference type="EMBL" id="OZ019898">
    <property type="protein sequence ID" value="CAK9228912.1"/>
    <property type="molecule type" value="Genomic_DNA"/>
</dbReference>
<dbReference type="InterPro" id="IPR046955">
    <property type="entry name" value="PHR1-like"/>
</dbReference>
<dbReference type="InterPro" id="IPR001005">
    <property type="entry name" value="SANT/Myb"/>
</dbReference>
<keyword evidence="2" id="KW-0804">Transcription</keyword>
<feature type="domain" description="HTH myb-type" evidence="5">
    <location>
        <begin position="371"/>
        <end position="428"/>
    </location>
</feature>
<dbReference type="InterPro" id="IPR009057">
    <property type="entry name" value="Homeodomain-like_sf"/>
</dbReference>
<feature type="region of interest" description="Disordered" evidence="4">
    <location>
        <begin position="53"/>
        <end position="108"/>
    </location>
</feature>
<dbReference type="Pfam" id="PF14379">
    <property type="entry name" value="Myb_CC_LHEQLE"/>
    <property type="match status" value="1"/>
</dbReference>
<evidence type="ECO:0000256" key="2">
    <source>
        <dbReference type="ARBA" id="ARBA00023163"/>
    </source>
</evidence>
<evidence type="ECO:0000313" key="6">
    <source>
        <dbReference type="EMBL" id="CAK9228912.1"/>
    </source>
</evidence>
<gene>
    <name evidence="6" type="ORF">CSSPTR1EN2_LOCUS19470</name>
</gene>
<feature type="compositionally biased region" description="Polar residues" evidence="4">
    <location>
        <begin position="269"/>
        <end position="280"/>
    </location>
</feature>
<dbReference type="InterPro" id="IPR017930">
    <property type="entry name" value="Myb_dom"/>
</dbReference>
<feature type="region of interest" description="Disordered" evidence="4">
    <location>
        <begin position="594"/>
        <end position="616"/>
    </location>
</feature>
<keyword evidence="1" id="KW-0805">Transcription regulation</keyword>
<dbReference type="PANTHER" id="PTHR31499:SF43">
    <property type="entry name" value="MYB FAMILY TRANSCRIPTION FACTOR APL"/>
    <property type="match status" value="1"/>
</dbReference>
<dbReference type="InterPro" id="IPR006447">
    <property type="entry name" value="Myb_dom_plants"/>
</dbReference>
<evidence type="ECO:0000256" key="3">
    <source>
        <dbReference type="ARBA" id="ARBA00023242"/>
    </source>
</evidence>
<evidence type="ECO:0000313" key="7">
    <source>
        <dbReference type="Proteomes" id="UP001497512"/>
    </source>
</evidence>
<feature type="region of interest" description="Disordered" evidence="4">
    <location>
        <begin position="507"/>
        <end position="528"/>
    </location>
</feature>
<protein>
    <recommendedName>
        <fullName evidence="5">HTH myb-type domain-containing protein</fullName>
    </recommendedName>
</protein>
<keyword evidence="7" id="KW-1185">Reference proteome</keyword>
<dbReference type="NCBIfam" id="TIGR01557">
    <property type="entry name" value="myb_SHAQKYF"/>
    <property type="match status" value="1"/>
</dbReference>
<dbReference type="Pfam" id="PF00249">
    <property type="entry name" value="Myb_DNA-binding"/>
    <property type="match status" value="1"/>
</dbReference>
<evidence type="ECO:0000256" key="4">
    <source>
        <dbReference type="SAM" id="MobiDB-lite"/>
    </source>
</evidence>